<name>A0A1F6EN96_9BACT</name>
<feature type="transmembrane region" description="Helical" evidence="5">
    <location>
        <begin position="142"/>
        <end position="164"/>
    </location>
</feature>
<protein>
    <recommendedName>
        <fullName evidence="8">VIT family protein</fullName>
    </recommendedName>
</protein>
<dbReference type="EMBL" id="MFLU01000007">
    <property type="protein sequence ID" value="OGG75117.1"/>
    <property type="molecule type" value="Genomic_DNA"/>
</dbReference>
<keyword evidence="3 5" id="KW-1133">Transmembrane helix</keyword>
<evidence type="ECO:0000256" key="3">
    <source>
        <dbReference type="ARBA" id="ARBA00022989"/>
    </source>
</evidence>
<dbReference type="Proteomes" id="UP000178587">
    <property type="component" value="Unassembled WGS sequence"/>
</dbReference>
<evidence type="ECO:0000256" key="1">
    <source>
        <dbReference type="ARBA" id="ARBA00004127"/>
    </source>
</evidence>
<feature type="transmembrane region" description="Helical" evidence="5">
    <location>
        <begin position="111"/>
        <end position="130"/>
    </location>
</feature>
<keyword evidence="2 5" id="KW-0812">Transmembrane</keyword>
<evidence type="ECO:0000256" key="2">
    <source>
        <dbReference type="ARBA" id="ARBA00022692"/>
    </source>
</evidence>
<sequence length="169" mass="17590">MYRHFRYLPEFVYGGVDGVITTFAIVMAGVGAGFSASIILVIGFANVFADAFSMASSSYLSAESEEAAISGGRIERPLRRAFATFFSFSSVGAVPLAPFVVALMFPTLSEFVVALSIGATIFALVAVGYVSGVAEGKNPLIVVFRTVLIGGTAATIAFFVGVFLGGMVV</sequence>
<evidence type="ECO:0000256" key="5">
    <source>
        <dbReference type="SAM" id="Phobius"/>
    </source>
</evidence>
<dbReference type="GO" id="GO:0012505">
    <property type="term" value="C:endomembrane system"/>
    <property type="evidence" value="ECO:0007669"/>
    <property type="project" value="UniProtKB-SubCell"/>
</dbReference>
<evidence type="ECO:0000256" key="4">
    <source>
        <dbReference type="ARBA" id="ARBA00023136"/>
    </source>
</evidence>
<comment type="caution">
    <text evidence="6">The sequence shown here is derived from an EMBL/GenBank/DDBJ whole genome shotgun (WGS) entry which is preliminary data.</text>
</comment>
<organism evidence="6 7">
    <name type="scientific">Candidatus Kaiserbacteria bacterium RIFCSPLOWO2_01_FULL_50_24</name>
    <dbReference type="NCBI Taxonomy" id="1798507"/>
    <lineage>
        <taxon>Bacteria</taxon>
        <taxon>Candidatus Kaiseribacteriota</taxon>
    </lineage>
</organism>
<evidence type="ECO:0008006" key="8">
    <source>
        <dbReference type="Google" id="ProtNLM"/>
    </source>
</evidence>
<dbReference type="GO" id="GO:0005384">
    <property type="term" value="F:manganese ion transmembrane transporter activity"/>
    <property type="evidence" value="ECO:0007669"/>
    <property type="project" value="InterPro"/>
</dbReference>
<dbReference type="AlphaFoldDB" id="A0A1F6EN96"/>
<evidence type="ECO:0000313" key="7">
    <source>
        <dbReference type="Proteomes" id="UP000178587"/>
    </source>
</evidence>
<gene>
    <name evidence="6" type="ORF">A3A34_02045</name>
</gene>
<accession>A0A1F6EN96</accession>
<dbReference type="STRING" id="1798507.A3A34_02045"/>
<reference evidence="6 7" key="1">
    <citation type="journal article" date="2016" name="Nat. Commun.">
        <title>Thousands of microbial genomes shed light on interconnected biogeochemical processes in an aquifer system.</title>
        <authorList>
            <person name="Anantharaman K."/>
            <person name="Brown C.T."/>
            <person name="Hug L.A."/>
            <person name="Sharon I."/>
            <person name="Castelle C.J."/>
            <person name="Probst A.J."/>
            <person name="Thomas B.C."/>
            <person name="Singh A."/>
            <person name="Wilkins M.J."/>
            <person name="Karaoz U."/>
            <person name="Brodie E.L."/>
            <person name="Williams K.H."/>
            <person name="Hubbard S.S."/>
            <person name="Banfield J.F."/>
        </authorList>
    </citation>
    <scope>NUCLEOTIDE SEQUENCE [LARGE SCALE GENOMIC DNA]</scope>
</reference>
<dbReference type="PANTHER" id="PTHR31851">
    <property type="entry name" value="FE(2+)/MN(2+) TRANSPORTER PCL1"/>
    <property type="match status" value="1"/>
</dbReference>
<proteinExistence type="predicted"/>
<evidence type="ECO:0000313" key="6">
    <source>
        <dbReference type="EMBL" id="OGG75117.1"/>
    </source>
</evidence>
<keyword evidence="4 5" id="KW-0472">Membrane</keyword>
<dbReference type="GO" id="GO:0030026">
    <property type="term" value="P:intracellular manganese ion homeostasis"/>
    <property type="evidence" value="ECO:0007669"/>
    <property type="project" value="InterPro"/>
</dbReference>
<dbReference type="InterPro" id="IPR008217">
    <property type="entry name" value="Ccc1_fam"/>
</dbReference>
<dbReference type="Pfam" id="PF01988">
    <property type="entry name" value="VIT1"/>
    <property type="match status" value="2"/>
</dbReference>
<feature type="transmembrane region" description="Helical" evidence="5">
    <location>
        <begin position="12"/>
        <end position="32"/>
    </location>
</feature>
<comment type="subcellular location">
    <subcellularLocation>
        <location evidence="1">Endomembrane system</location>
        <topology evidence="1">Multi-pass membrane protein</topology>
    </subcellularLocation>
</comment>
<feature type="transmembrane region" description="Helical" evidence="5">
    <location>
        <begin position="81"/>
        <end position="105"/>
    </location>
</feature>